<feature type="transmembrane region" description="Helical" evidence="8">
    <location>
        <begin position="198"/>
        <end position="218"/>
    </location>
</feature>
<dbReference type="PANTHER" id="PTHR32468:SF0">
    <property type="entry name" value="K(+)_H(+) ANTIPORTER 1"/>
    <property type="match status" value="1"/>
</dbReference>
<dbReference type="Pfam" id="PF00999">
    <property type="entry name" value="Na_H_Exchanger"/>
    <property type="match status" value="1"/>
</dbReference>
<keyword evidence="3" id="KW-0050">Antiport</keyword>
<gene>
    <name evidence="10" type="ORF">WQ53_11395</name>
</gene>
<feature type="transmembrane region" description="Helical" evidence="8">
    <location>
        <begin position="286"/>
        <end position="304"/>
    </location>
</feature>
<evidence type="ECO:0000256" key="6">
    <source>
        <dbReference type="ARBA" id="ARBA00023065"/>
    </source>
</evidence>
<comment type="subcellular location">
    <subcellularLocation>
        <location evidence="1">Membrane</location>
        <topology evidence="1">Multi-pass membrane protein</topology>
    </subcellularLocation>
</comment>
<dbReference type="GO" id="GO:0015297">
    <property type="term" value="F:antiporter activity"/>
    <property type="evidence" value="ECO:0007669"/>
    <property type="project" value="UniProtKB-KW"/>
</dbReference>
<feature type="transmembrane region" description="Helical" evidence="8">
    <location>
        <begin position="99"/>
        <end position="121"/>
    </location>
</feature>
<accession>A0A0E3Z1R5</accession>
<feature type="domain" description="Cation/H+ exchanger transmembrane" evidence="9">
    <location>
        <begin position="16"/>
        <end position="398"/>
    </location>
</feature>
<feature type="transmembrane region" description="Helical" evidence="8">
    <location>
        <begin position="310"/>
        <end position="328"/>
    </location>
</feature>
<dbReference type="InterPro" id="IPR050794">
    <property type="entry name" value="CPA2_transporter"/>
</dbReference>
<evidence type="ECO:0000256" key="2">
    <source>
        <dbReference type="ARBA" id="ARBA00022448"/>
    </source>
</evidence>
<keyword evidence="4 8" id="KW-0812">Transmembrane</keyword>
<evidence type="ECO:0000313" key="10">
    <source>
        <dbReference type="EMBL" id="AKC87264.1"/>
    </source>
</evidence>
<evidence type="ECO:0000313" key="11">
    <source>
        <dbReference type="Proteomes" id="UP000033067"/>
    </source>
</evidence>
<feature type="transmembrane region" description="Helical" evidence="8">
    <location>
        <begin position="37"/>
        <end position="53"/>
    </location>
</feature>
<evidence type="ECO:0000256" key="3">
    <source>
        <dbReference type="ARBA" id="ARBA00022449"/>
    </source>
</evidence>
<feature type="transmembrane region" description="Helical" evidence="8">
    <location>
        <begin position="65"/>
        <end position="87"/>
    </location>
</feature>
<dbReference type="PATRIC" id="fig|314722.6.peg.2464"/>
<dbReference type="OrthoDB" id="9793589at2"/>
<keyword evidence="7 8" id="KW-0472">Membrane</keyword>
<feature type="transmembrane region" description="Helical" evidence="8">
    <location>
        <begin position="382"/>
        <end position="402"/>
    </location>
</feature>
<name>A0A0E3Z1R5_9GAMM</name>
<evidence type="ECO:0000256" key="5">
    <source>
        <dbReference type="ARBA" id="ARBA00022989"/>
    </source>
</evidence>
<dbReference type="AlphaFoldDB" id="A0A0E3Z1R5"/>
<dbReference type="InterPro" id="IPR038770">
    <property type="entry name" value="Na+/solute_symporter_sf"/>
</dbReference>
<dbReference type="GO" id="GO:0016020">
    <property type="term" value="C:membrane"/>
    <property type="evidence" value="ECO:0007669"/>
    <property type="project" value="UniProtKB-SubCell"/>
</dbReference>
<dbReference type="InterPro" id="IPR006153">
    <property type="entry name" value="Cation/H_exchanger_TM"/>
</dbReference>
<feature type="transmembrane region" description="Helical" evidence="8">
    <location>
        <begin position="6"/>
        <end position="25"/>
    </location>
</feature>
<evidence type="ECO:0000256" key="4">
    <source>
        <dbReference type="ARBA" id="ARBA00022692"/>
    </source>
</evidence>
<sequence length="420" mass="43416">MNATLLLLVQLVVILVAARLCGAVLRRFGQPPVIGEMMAGLLLGPIVFGAWLPELHAGLFAKSSLPALSGLATLGVALFMFIVGAELRAPEGSRAQVRAATSIGLFGIVLPLALGLAIAPFLYPSFAPGGVAFWPFALFIAAAMSVTAFPVLARILKDRNLTYSTPGRLALSAAVIDDGCVWIFLAVVLALAGGGSPAGVALAIGGGLALVAVVFLVLKPIYARLLRPATAAGDPAASSFLWVLVGVLGCAAFAEWIGLHAVFGTFLFGVCLPRDDRLLHFLARRIEPLAVTLLMPVLFALAGQNTTPEAFAGAGIGAFGLILLAAILGKVVGCATGARLSGYGWRDSLAVGSLMNARGLMELIVIKIGFDAGLIGPELFTMLFAMTLVTTVMASPLLSLFYRGGRDARAGGAAELRRSP</sequence>
<dbReference type="EMBL" id="CP011144">
    <property type="protein sequence ID" value="AKC87264.1"/>
    <property type="molecule type" value="Genomic_DNA"/>
</dbReference>
<organism evidence="10 11">
    <name type="scientific">Pseudoxanthomonas suwonensis</name>
    <dbReference type="NCBI Taxonomy" id="314722"/>
    <lineage>
        <taxon>Bacteria</taxon>
        <taxon>Pseudomonadati</taxon>
        <taxon>Pseudomonadota</taxon>
        <taxon>Gammaproteobacteria</taxon>
        <taxon>Lysobacterales</taxon>
        <taxon>Lysobacteraceae</taxon>
        <taxon>Pseudoxanthomonas</taxon>
    </lineage>
</organism>
<proteinExistence type="predicted"/>
<dbReference type="Gene3D" id="1.20.1530.20">
    <property type="match status" value="1"/>
</dbReference>
<evidence type="ECO:0000256" key="7">
    <source>
        <dbReference type="ARBA" id="ARBA00023136"/>
    </source>
</evidence>
<feature type="transmembrane region" description="Helical" evidence="8">
    <location>
        <begin position="168"/>
        <end position="192"/>
    </location>
</feature>
<reference evidence="10 11" key="1">
    <citation type="journal article" date="2015" name="Genome Announc.">
        <title>Complete Genome Sequence of Pseudoxanthomonas suwonensis Strain J1, a Cellulose-Degrading Bacterium Isolated from Leaf- and Wood-Enriched Soil.</title>
        <authorList>
            <person name="Hou L."/>
            <person name="Jiang J."/>
            <person name="Xu Z."/>
            <person name="Zhou Y."/>
            <person name="Leung F.C."/>
        </authorList>
    </citation>
    <scope>NUCLEOTIDE SEQUENCE [LARGE SCALE GENOMIC DNA]</scope>
    <source>
        <strain evidence="10 11">J1</strain>
    </source>
</reference>
<keyword evidence="5 8" id="KW-1133">Transmembrane helix</keyword>
<evidence type="ECO:0000256" key="1">
    <source>
        <dbReference type="ARBA" id="ARBA00004141"/>
    </source>
</evidence>
<keyword evidence="6" id="KW-0406">Ion transport</keyword>
<keyword evidence="2" id="KW-0813">Transport</keyword>
<dbReference type="Proteomes" id="UP000033067">
    <property type="component" value="Chromosome"/>
</dbReference>
<dbReference type="RefSeq" id="WP_052632461.1">
    <property type="nucleotide sequence ID" value="NZ_CP011144.1"/>
</dbReference>
<evidence type="ECO:0000259" key="9">
    <source>
        <dbReference type="Pfam" id="PF00999"/>
    </source>
</evidence>
<protein>
    <submittedName>
        <fullName evidence="10">Na+/H+-exchanging protein</fullName>
    </submittedName>
</protein>
<dbReference type="GO" id="GO:1902600">
    <property type="term" value="P:proton transmembrane transport"/>
    <property type="evidence" value="ECO:0007669"/>
    <property type="project" value="InterPro"/>
</dbReference>
<feature type="transmembrane region" description="Helical" evidence="8">
    <location>
        <begin position="133"/>
        <end position="156"/>
    </location>
</feature>
<evidence type="ECO:0000256" key="8">
    <source>
        <dbReference type="SAM" id="Phobius"/>
    </source>
</evidence>
<dbReference type="KEGG" id="psuw:WQ53_11395"/>
<dbReference type="PANTHER" id="PTHR32468">
    <property type="entry name" value="CATION/H + ANTIPORTER"/>
    <property type="match status" value="1"/>
</dbReference>
<keyword evidence="11" id="KW-1185">Reference proteome</keyword>